<accession>A0A4R3TGQ9</accession>
<keyword evidence="2" id="KW-1185">Reference proteome</keyword>
<sequence length="84" mass="9508">MDERILVETCLPVVQMRFDAGLASSLTIQQAMQLLYEAAMQQVEKGVWIPKPILLYNASNNCVLRKDSTIKEARVQSGDCIYLF</sequence>
<organism evidence="1 2">
    <name type="scientific">Longicatena caecimuris</name>
    <dbReference type="NCBI Taxonomy" id="1796635"/>
    <lineage>
        <taxon>Bacteria</taxon>
        <taxon>Bacillati</taxon>
        <taxon>Bacillota</taxon>
        <taxon>Erysipelotrichia</taxon>
        <taxon>Erysipelotrichales</taxon>
        <taxon>Erysipelotrichaceae</taxon>
        <taxon>Longicatena</taxon>
    </lineage>
</organism>
<dbReference type="GeneID" id="73796018"/>
<gene>
    <name evidence="1" type="ORF">EDD61_10790</name>
</gene>
<proteinExistence type="predicted"/>
<dbReference type="EMBL" id="SMBP01000007">
    <property type="protein sequence ID" value="TCU60394.1"/>
    <property type="molecule type" value="Genomic_DNA"/>
</dbReference>
<comment type="caution">
    <text evidence="1">The sequence shown here is derived from an EMBL/GenBank/DDBJ whole genome shotgun (WGS) entry which is preliminary data.</text>
</comment>
<evidence type="ECO:0000313" key="2">
    <source>
        <dbReference type="Proteomes" id="UP000295773"/>
    </source>
</evidence>
<name>A0A4R3TGQ9_9FIRM</name>
<dbReference type="RefSeq" id="WP_008687711.1">
    <property type="nucleotide sequence ID" value="NZ_AP024510.1"/>
</dbReference>
<protein>
    <submittedName>
        <fullName evidence="1">Uncharacterized protein</fullName>
    </submittedName>
</protein>
<evidence type="ECO:0000313" key="1">
    <source>
        <dbReference type="EMBL" id="TCU60394.1"/>
    </source>
</evidence>
<reference evidence="1 2" key="1">
    <citation type="submission" date="2019-03" db="EMBL/GenBank/DDBJ databases">
        <title>Genomic Encyclopedia of Type Strains, Phase IV (KMG-IV): sequencing the most valuable type-strain genomes for metagenomic binning, comparative biology and taxonomic classification.</title>
        <authorList>
            <person name="Goeker M."/>
        </authorList>
    </citation>
    <scope>NUCLEOTIDE SEQUENCE [LARGE SCALE GENOMIC DNA]</scope>
    <source>
        <strain evidence="1 2">DSM 29481</strain>
    </source>
</reference>
<dbReference type="Proteomes" id="UP000295773">
    <property type="component" value="Unassembled WGS sequence"/>
</dbReference>
<dbReference type="AlphaFoldDB" id="A0A4R3TGQ9"/>